<sequence length="474" mass="49753">MTEPALPPAAETGRLLRNRLFEDLRIGDSVAIERTLTLEDVQFFALQFAGIDPRHIDAEFDAAADLLDVFTRGMWGGSLLAALLGTELPGLGTQCHALAHRFHAPLKVGDTLTVRATVQGLDPARRLARLACVGTNQAGAVVLEADAEVVAPARKIERAMQSLPEVRQASGGVRKLLDHVRRMAPIRVAVVHPCDELSLKAALDARAAGLIEPILVAPPDKLRAVAAQAGLDLGNAVIEAVPHSHAAAARAAELAGRGEVEALMKGSLHTDELMAAVLSSAAGLRTKRRVSHCFLMQAPAYPRPFIITDAAINIAPGLDEKADIVRNAIDLAHVIGVAEPRVAILAAVETVNPRMPATLDAAALCKMADRGQIAGALLDGPLAFDNAVSAAAARIKGIESEVAGQADILVVPDLESGNMLAKQLEYMGNASSAGIVLGAKVPIVLTSRADSHESRIASCAIALMLAHHYRSSPP</sequence>
<dbReference type="PANTHER" id="PTHR43356:SF2">
    <property type="entry name" value="PHOSPHATE ACETYLTRANSFERASE"/>
    <property type="match status" value="1"/>
</dbReference>
<dbReference type="GO" id="GO:0008959">
    <property type="term" value="F:phosphate acetyltransferase activity"/>
    <property type="evidence" value="ECO:0007669"/>
    <property type="project" value="UniProtKB-EC"/>
</dbReference>
<dbReference type="EC" id="2.3.1.8" evidence="4"/>
<keyword evidence="2 4" id="KW-0012">Acyltransferase</keyword>
<evidence type="ECO:0000313" key="4">
    <source>
        <dbReference type="EMBL" id="VCU69749.1"/>
    </source>
</evidence>
<keyword evidence="1 4" id="KW-0808">Transferase</keyword>
<organism evidence="4 5">
    <name type="scientific">Pigmentiphaga humi</name>
    <dbReference type="NCBI Taxonomy" id="2478468"/>
    <lineage>
        <taxon>Bacteria</taxon>
        <taxon>Pseudomonadati</taxon>
        <taxon>Pseudomonadota</taxon>
        <taxon>Betaproteobacteria</taxon>
        <taxon>Burkholderiales</taxon>
        <taxon>Alcaligenaceae</taxon>
        <taxon>Pigmentiphaga</taxon>
    </lineage>
</organism>
<evidence type="ECO:0000259" key="3">
    <source>
        <dbReference type="Pfam" id="PF01515"/>
    </source>
</evidence>
<dbReference type="NCBIfam" id="NF006045">
    <property type="entry name" value="PRK08190.1"/>
    <property type="match status" value="1"/>
</dbReference>
<evidence type="ECO:0000256" key="2">
    <source>
        <dbReference type="ARBA" id="ARBA00023315"/>
    </source>
</evidence>
<feature type="domain" description="Phosphate acetyl/butaryl transferase" evidence="3">
    <location>
        <begin position="248"/>
        <end position="462"/>
    </location>
</feature>
<dbReference type="InterPro" id="IPR002505">
    <property type="entry name" value="PTA_PTB"/>
</dbReference>
<dbReference type="Gene3D" id="3.40.718.10">
    <property type="entry name" value="Isopropylmalate Dehydrogenase"/>
    <property type="match status" value="1"/>
</dbReference>
<evidence type="ECO:0000313" key="5">
    <source>
        <dbReference type="Proteomes" id="UP000277294"/>
    </source>
</evidence>
<dbReference type="NCBIfam" id="NF008852">
    <property type="entry name" value="PRK11890.1"/>
    <property type="match status" value="1"/>
</dbReference>
<gene>
    <name evidence="4" type="primary">pta</name>
    <name evidence="4" type="ORF">PIGHUM_01814</name>
</gene>
<dbReference type="Pfam" id="PF01515">
    <property type="entry name" value="PTA_PTB"/>
    <property type="match status" value="1"/>
</dbReference>
<dbReference type="EMBL" id="UWPJ01000015">
    <property type="protein sequence ID" value="VCU69749.1"/>
    <property type="molecule type" value="Genomic_DNA"/>
</dbReference>
<proteinExistence type="predicted"/>
<dbReference type="InterPro" id="IPR050500">
    <property type="entry name" value="Phos_Acetyltrans/Butyryltrans"/>
</dbReference>
<name>A0A3P4B0C6_9BURK</name>
<reference evidence="4 5" key="1">
    <citation type="submission" date="2018-10" db="EMBL/GenBank/DDBJ databases">
        <authorList>
            <person name="Criscuolo A."/>
        </authorList>
    </citation>
    <scope>NUCLEOTIDE SEQUENCE [LARGE SCALE GENOMIC DNA]</scope>
    <source>
        <strain evidence="4">DnA1</strain>
    </source>
</reference>
<dbReference type="OrthoDB" id="9774179at2"/>
<dbReference type="PANTHER" id="PTHR43356">
    <property type="entry name" value="PHOSPHATE ACETYLTRANSFERASE"/>
    <property type="match status" value="1"/>
</dbReference>
<protein>
    <submittedName>
        <fullName evidence="4">Phosphate acetyltransferase</fullName>
        <ecNumber evidence="4">2.3.1.8</ecNumber>
    </submittedName>
</protein>
<dbReference type="SUPFAM" id="SSF53659">
    <property type="entry name" value="Isocitrate/Isopropylmalate dehydrogenase-like"/>
    <property type="match status" value="1"/>
</dbReference>
<dbReference type="AlphaFoldDB" id="A0A3P4B0C6"/>
<accession>A0A3P4B0C6</accession>
<dbReference type="Proteomes" id="UP000277294">
    <property type="component" value="Unassembled WGS sequence"/>
</dbReference>
<dbReference type="RefSeq" id="WP_124079254.1">
    <property type="nucleotide sequence ID" value="NZ_UWPJ01000015.1"/>
</dbReference>
<dbReference type="Gene3D" id="3.10.129.10">
    <property type="entry name" value="Hotdog Thioesterase"/>
    <property type="match status" value="1"/>
</dbReference>
<evidence type="ECO:0000256" key="1">
    <source>
        <dbReference type="ARBA" id="ARBA00022679"/>
    </source>
</evidence>
<dbReference type="CDD" id="cd03449">
    <property type="entry name" value="R_hydratase"/>
    <property type="match status" value="1"/>
</dbReference>
<dbReference type="InterPro" id="IPR029069">
    <property type="entry name" value="HotDog_dom_sf"/>
</dbReference>
<dbReference type="SUPFAM" id="SSF54637">
    <property type="entry name" value="Thioesterase/thiol ester dehydrase-isomerase"/>
    <property type="match status" value="1"/>
</dbReference>
<keyword evidence="5" id="KW-1185">Reference proteome</keyword>